<dbReference type="GO" id="GO:0004794">
    <property type="term" value="F:threonine deaminase activity"/>
    <property type="evidence" value="ECO:0007669"/>
    <property type="project" value="UniProtKB-UniRule"/>
</dbReference>
<evidence type="ECO:0000256" key="1">
    <source>
        <dbReference type="ARBA" id="ARBA00001274"/>
    </source>
</evidence>
<keyword evidence="9 10" id="KW-0100">Branched-chain amino acid biosynthesis</keyword>
<accession>A0A0G0DXB8</accession>
<dbReference type="PANTHER" id="PTHR48078">
    <property type="entry name" value="THREONINE DEHYDRATASE, MITOCHONDRIAL-RELATED"/>
    <property type="match status" value="1"/>
</dbReference>
<evidence type="ECO:0000256" key="8">
    <source>
        <dbReference type="ARBA" id="ARBA00023239"/>
    </source>
</evidence>
<evidence type="ECO:0000256" key="2">
    <source>
        <dbReference type="ARBA" id="ARBA00001933"/>
    </source>
</evidence>
<proteinExistence type="inferred from homology"/>
<dbReference type="InterPro" id="IPR038110">
    <property type="entry name" value="TD_ACT-like_sf"/>
</dbReference>
<dbReference type="AlphaFoldDB" id="A0A0G0DXB8"/>
<dbReference type="Gene3D" id="3.40.1020.10">
    <property type="entry name" value="Biosynthetic Threonine Deaminase, Domain 3"/>
    <property type="match status" value="1"/>
</dbReference>
<dbReference type="InterPro" id="IPR050147">
    <property type="entry name" value="Ser/Thr_Dehydratase"/>
</dbReference>
<comment type="catalytic activity">
    <reaction evidence="1 10">
        <text>L-threonine = 2-oxobutanoate + NH4(+)</text>
        <dbReference type="Rhea" id="RHEA:22108"/>
        <dbReference type="ChEBI" id="CHEBI:16763"/>
        <dbReference type="ChEBI" id="CHEBI:28938"/>
        <dbReference type="ChEBI" id="CHEBI:57926"/>
        <dbReference type="EC" id="4.3.1.19"/>
    </reaction>
</comment>
<evidence type="ECO:0000256" key="9">
    <source>
        <dbReference type="ARBA" id="ARBA00023304"/>
    </source>
</evidence>
<evidence type="ECO:0000313" key="13">
    <source>
        <dbReference type="Proteomes" id="UP000034127"/>
    </source>
</evidence>
<dbReference type="InterPro" id="IPR001926">
    <property type="entry name" value="TrpB-like_PALP"/>
</dbReference>
<comment type="function">
    <text evidence="10">Catalyzes the anaerobic formation of alpha-ketobutyrate and ammonia from threonine in a two-step reaction. The first step involved a dehydration of threonine and a production of enamine intermediates (aminocrotonate), which tautomerizes to its imine form (iminobutyrate). Both intermediates are unstable and short-lived. The second step is the nonenzymatic hydrolysis of the enamine/imine intermediates to form 2-ketobutyrate and free ammonia. In the low water environment of the cell, the second step is accelerated by RidA.</text>
</comment>
<evidence type="ECO:0000256" key="3">
    <source>
        <dbReference type="ARBA" id="ARBA00004810"/>
    </source>
</evidence>
<dbReference type="InterPro" id="IPR036052">
    <property type="entry name" value="TrpB-like_PALP_sf"/>
</dbReference>
<dbReference type="GO" id="GO:0003941">
    <property type="term" value="F:L-serine ammonia-lyase activity"/>
    <property type="evidence" value="ECO:0007669"/>
    <property type="project" value="TreeGrafter"/>
</dbReference>
<dbReference type="GO" id="GO:0006567">
    <property type="term" value="P:L-threonine catabolic process"/>
    <property type="evidence" value="ECO:0007669"/>
    <property type="project" value="TreeGrafter"/>
</dbReference>
<dbReference type="SUPFAM" id="SSF55021">
    <property type="entry name" value="ACT-like"/>
    <property type="match status" value="1"/>
</dbReference>
<protein>
    <recommendedName>
        <fullName evidence="10">L-threonine dehydratase</fullName>
        <ecNumber evidence="10">4.3.1.19</ecNumber>
    </recommendedName>
    <alternativeName>
        <fullName evidence="10">Threonine deaminase</fullName>
    </alternativeName>
</protein>
<evidence type="ECO:0000256" key="6">
    <source>
        <dbReference type="ARBA" id="ARBA00022624"/>
    </source>
</evidence>
<evidence type="ECO:0000256" key="7">
    <source>
        <dbReference type="ARBA" id="ARBA00022898"/>
    </source>
</evidence>
<evidence type="ECO:0000313" key="12">
    <source>
        <dbReference type="EMBL" id="KKP67620.1"/>
    </source>
</evidence>
<reference evidence="12 13" key="1">
    <citation type="journal article" date="2015" name="Nature">
        <title>rRNA introns, odd ribosomes, and small enigmatic genomes across a large radiation of phyla.</title>
        <authorList>
            <person name="Brown C.T."/>
            <person name="Hug L.A."/>
            <person name="Thomas B.C."/>
            <person name="Sharon I."/>
            <person name="Castelle C.J."/>
            <person name="Singh A."/>
            <person name="Wilkins M.J."/>
            <person name="Williams K.H."/>
            <person name="Banfield J.F."/>
        </authorList>
    </citation>
    <scope>NUCLEOTIDE SEQUENCE [LARGE SCALE GENOMIC DNA]</scope>
</reference>
<dbReference type="FunFam" id="3.40.50.1100:FF:000005">
    <property type="entry name" value="Threonine dehydratase catabolic"/>
    <property type="match status" value="1"/>
</dbReference>
<evidence type="ECO:0000256" key="10">
    <source>
        <dbReference type="RuleBase" id="RU362012"/>
    </source>
</evidence>
<comment type="caution">
    <text evidence="12">The sequence shown here is derived from an EMBL/GenBank/DDBJ whole genome shotgun (WGS) entry which is preliminary data.</text>
</comment>
<evidence type="ECO:0000256" key="5">
    <source>
        <dbReference type="ARBA" id="ARBA00022605"/>
    </source>
</evidence>
<dbReference type="EMBL" id="LBPX01000011">
    <property type="protein sequence ID" value="KKP67620.1"/>
    <property type="molecule type" value="Genomic_DNA"/>
</dbReference>
<dbReference type="NCBIfam" id="TIGR02079">
    <property type="entry name" value="THD1"/>
    <property type="match status" value="1"/>
</dbReference>
<dbReference type="InterPro" id="IPR001721">
    <property type="entry name" value="TD_ACT-like"/>
</dbReference>
<keyword evidence="5 10" id="KW-0028">Amino-acid biosynthesis</keyword>
<dbReference type="Pfam" id="PF00585">
    <property type="entry name" value="Thr_dehydrat_C"/>
    <property type="match status" value="1"/>
</dbReference>
<organism evidence="12 13">
    <name type="scientific">Candidatus Roizmanbacteria bacterium GW2011_GWC2_35_12</name>
    <dbReference type="NCBI Taxonomy" id="1618485"/>
    <lineage>
        <taxon>Bacteria</taxon>
        <taxon>Candidatus Roizmaniibacteriota</taxon>
    </lineage>
</organism>
<keyword evidence="8 10" id="KW-0456">Lyase</keyword>
<evidence type="ECO:0000259" key="11">
    <source>
        <dbReference type="PROSITE" id="PS51672"/>
    </source>
</evidence>
<dbReference type="EC" id="4.3.1.19" evidence="10"/>
<dbReference type="Gene3D" id="3.40.50.1100">
    <property type="match status" value="2"/>
</dbReference>
<dbReference type="GO" id="GO:0009097">
    <property type="term" value="P:isoleucine biosynthetic process"/>
    <property type="evidence" value="ECO:0007669"/>
    <property type="project" value="UniProtKB-UniRule"/>
</dbReference>
<comment type="cofactor">
    <cofactor evidence="2 10">
        <name>pyridoxal 5'-phosphate</name>
        <dbReference type="ChEBI" id="CHEBI:597326"/>
    </cofactor>
</comment>
<dbReference type="PROSITE" id="PS51672">
    <property type="entry name" value="ACT_LIKE"/>
    <property type="match status" value="1"/>
</dbReference>
<dbReference type="InterPro" id="IPR011820">
    <property type="entry name" value="IlvA"/>
</dbReference>
<comment type="subunit">
    <text evidence="10">Homotetramer.</text>
</comment>
<keyword evidence="6 10" id="KW-0412">Isoleucine biosynthesis</keyword>
<dbReference type="PANTHER" id="PTHR48078:SF11">
    <property type="entry name" value="THREONINE DEHYDRATASE, MITOCHONDRIAL"/>
    <property type="match status" value="1"/>
</dbReference>
<dbReference type="SUPFAM" id="SSF53686">
    <property type="entry name" value="Tryptophan synthase beta subunit-like PLP-dependent enzymes"/>
    <property type="match status" value="1"/>
</dbReference>
<dbReference type="GO" id="GO:0006565">
    <property type="term" value="P:L-serine catabolic process"/>
    <property type="evidence" value="ECO:0007669"/>
    <property type="project" value="TreeGrafter"/>
</dbReference>
<dbReference type="Pfam" id="PF00291">
    <property type="entry name" value="PALP"/>
    <property type="match status" value="1"/>
</dbReference>
<comment type="similarity">
    <text evidence="4 10">Belongs to the serine/threonine dehydratase family.</text>
</comment>
<sequence length="414" mass="46034">MKITISEIEKAAKNLGGVIKKTPLQYNSRLSKFYGAKIYFKREDLQEIRSYKIRGAYNKMVQLGQNEKKRGVVTASAGNHAQGVALSCTKLKIKGIIFMPIVTPNQKIERVKYFGDGYVQIKLVGQTYDESTKAAKDYSKETGAVYIPAFDDEKVIAGQGTIGKEIFEELNGQVDYVLAPIGGGGLISGVGTYLKEKNKKIKVLGVEAVGADCMDRSLKAEKIISLDFVDTFCDGCAVKTPGKLNFDICKKHVDSIEIIDTGYVAKAMVDIYQNEGIITEPAGALSISALENIKDKIKGKTVICIISGGNNDLLRYPEILERSLVYQGKKYYFLIDFAQKHGQLKKFVNHVLGPTDDIVLFEYVKKNNKEKGPALVGVEFKEKDYLSPVLSKLTEFGFNYKIIEDKELLYSYLI</sequence>
<dbReference type="Proteomes" id="UP000034127">
    <property type="component" value="Unassembled WGS sequence"/>
</dbReference>
<dbReference type="InterPro" id="IPR045865">
    <property type="entry name" value="ACT-like_dom_sf"/>
</dbReference>
<dbReference type="UniPathway" id="UPA00047">
    <property type="reaction ID" value="UER00054"/>
</dbReference>
<keyword evidence="7 10" id="KW-0663">Pyridoxal phosphate</keyword>
<comment type="pathway">
    <text evidence="3 10">Amino-acid biosynthesis; L-isoleucine biosynthesis; 2-oxobutanoate from L-threonine: step 1/1.</text>
</comment>
<gene>
    <name evidence="10" type="primary">ilvA</name>
    <name evidence="12" type="ORF">UR63_C0011G0023</name>
</gene>
<name>A0A0G0DXB8_9BACT</name>
<dbReference type="PATRIC" id="fig|1618485.3.peg.353"/>
<feature type="domain" description="ACT-like" evidence="11">
    <location>
        <begin position="331"/>
        <end position="405"/>
    </location>
</feature>
<dbReference type="CDD" id="cd01562">
    <property type="entry name" value="Thr-dehyd"/>
    <property type="match status" value="1"/>
</dbReference>
<dbReference type="NCBIfam" id="NF006390">
    <property type="entry name" value="PRK08639.1"/>
    <property type="match status" value="1"/>
</dbReference>
<evidence type="ECO:0000256" key="4">
    <source>
        <dbReference type="ARBA" id="ARBA00010869"/>
    </source>
</evidence>